<gene>
    <name evidence="1" type="ORF">SAMN05421835_1462</name>
</gene>
<dbReference type="AlphaFoldDB" id="A0A1I4DFU5"/>
<dbReference type="STRING" id="115433.SAMN05421835_1462"/>
<proteinExistence type="predicted"/>
<protein>
    <recommendedName>
        <fullName evidence="3">Zinc-finger</fullName>
    </recommendedName>
</protein>
<dbReference type="Proteomes" id="UP000199025">
    <property type="component" value="Unassembled WGS sequence"/>
</dbReference>
<dbReference type="RefSeq" id="WP_091517078.1">
    <property type="nucleotide sequence ID" value="NZ_CBDQZW010000077.1"/>
</dbReference>
<reference evidence="1 2" key="1">
    <citation type="submission" date="2016-10" db="EMBL/GenBank/DDBJ databases">
        <authorList>
            <person name="de Groot N.N."/>
        </authorList>
    </citation>
    <scope>NUCLEOTIDE SEQUENCE [LARGE SCALE GENOMIC DNA]</scope>
    <source>
        <strain evidence="1 2">DSM 44468</strain>
    </source>
</reference>
<evidence type="ECO:0008006" key="3">
    <source>
        <dbReference type="Google" id="ProtNLM"/>
    </source>
</evidence>
<keyword evidence="2" id="KW-1185">Reference proteome</keyword>
<accession>A0A1I4DFU5</accession>
<evidence type="ECO:0000313" key="1">
    <source>
        <dbReference type="EMBL" id="SFK92065.1"/>
    </source>
</evidence>
<organism evidence="1 2">
    <name type="scientific">Amycolatopsis sacchari</name>
    <dbReference type="NCBI Taxonomy" id="115433"/>
    <lineage>
        <taxon>Bacteria</taxon>
        <taxon>Bacillati</taxon>
        <taxon>Actinomycetota</taxon>
        <taxon>Actinomycetes</taxon>
        <taxon>Pseudonocardiales</taxon>
        <taxon>Pseudonocardiaceae</taxon>
        <taxon>Amycolatopsis</taxon>
    </lineage>
</organism>
<dbReference type="OrthoDB" id="3629090at2"/>
<sequence>MSDWDALNEFLRIDPRDIGCDLALDGLPAYAELTAAGGHPEEVFPGLAAHLKSCRACSCDHEALVRAIREFGGDDLG</sequence>
<name>A0A1I4DFU5_9PSEU</name>
<evidence type="ECO:0000313" key="2">
    <source>
        <dbReference type="Proteomes" id="UP000199025"/>
    </source>
</evidence>
<dbReference type="EMBL" id="FORP01000046">
    <property type="protein sequence ID" value="SFK92065.1"/>
    <property type="molecule type" value="Genomic_DNA"/>
</dbReference>